<feature type="region of interest" description="Disordered" evidence="2">
    <location>
        <begin position="555"/>
        <end position="618"/>
    </location>
</feature>
<gene>
    <name evidence="5" type="ORF">BHF65_08455</name>
    <name evidence="6" type="ORF">BHF65_09620</name>
</gene>
<feature type="compositionally biased region" description="Basic and acidic residues" evidence="2">
    <location>
        <begin position="575"/>
        <end position="618"/>
    </location>
</feature>
<dbReference type="InterPro" id="IPR041047">
    <property type="entry name" value="LPD1"/>
</dbReference>
<evidence type="ECO:0000259" key="3">
    <source>
        <dbReference type="Pfam" id="PF08401"/>
    </source>
</evidence>
<dbReference type="GO" id="GO:0003697">
    <property type="term" value="F:single-stranded DNA binding"/>
    <property type="evidence" value="ECO:0007669"/>
    <property type="project" value="InterPro"/>
</dbReference>
<dbReference type="EMBL" id="CP017108">
    <property type="protein sequence ID" value="AOO74517.1"/>
    <property type="molecule type" value="Genomic_DNA"/>
</dbReference>
<dbReference type="Pfam" id="PF18796">
    <property type="entry name" value="LPD1"/>
    <property type="match status" value="1"/>
</dbReference>
<dbReference type="RefSeq" id="WP_069469523.1">
    <property type="nucleotide sequence ID" value="NZ_CP017108.1"/>
</dbReference>
<keyword evidence="1" id="KW-0175">Coiled coil</keyword>
<dbReference type="Pfam" id="PF08401">
    <property type="entry name" value="ArdcN"/>
    <property type="match status" value="1"/>
</dbReference>
<dbReference type="EMBL" id="CP017108">
    <property type="protein sequence ID" value="AOO74311.1"/>
    <property type="molecule type" value="Genomic_DNA"/>
</dbReference>
<geneLocation type="plasmid" evidence="7">
    <name>pls_1 sequence</name>
</geneLocation>
<evidence type="ECO:0000259" key="4">
    <source>
        <dbReference type="Pfam" id="PF18796"/>
    </source>
</evidence>
<keyword evidence="5" id="KW-0614">Plasmid</keyword>
<evidence type="ECO:0000256" key="2">
    <source>
        <dbReference type="SAM" id="MobiDB-lite"/>
    </source>
</evidence>
<protein>
    <recommendedName>
        <fullName evidence="8">Large polyvalent protein-associated domain-containing protein</fullName>
    </recommendedName>
</protein>
<feature type="coiled-coil region" evidence="1">
    <location>
        <begin position="850"/>
        <end position="877"/>
    </location>
</feature>
<accession>A0A1D7TTM1</accession>
<evidence type="ECO:0000313" key="7">
    <source>
        <dbReference type="Proteomes" id="UP000094723"/>
    </source>
</evidence>
<feature type="region of interest" description="Disordered" evidence="2">
    <location>
        <begin position="767"/>
        <end position="806"/>
    </location>
</feature>
<name>A0A1D7TTM1_9LACO</name>
<organism evidence="5 7">
    <name type="scientific">Ligilactobacillus salivarius</name>
    <dbReference type="NCBI Taxonomy" id="1624"/>
    <lineage>
        <taxon>Bacteria</taxon>
        <taxon>Bacillati</taxon>
        <taxon>Bacillota</taxon>
        <taxon>Bacilli</taxon>
        <taxon>Lactobacillales</taxon>
        <taxon>Lactobacillaceae</taxon>
        <taxon>Ligilactobacillus</taxon>
    </lineage>
</organism>
<feature type="domain" description="N-terminal" evidence="3">
    <location>
        <begin position="1038"/>
        <end position="1163"/>
    </location>
</feature>
<feature type="domain" description="Large polyvalent protein-associated" evidence="4">
    <location>
        <begin position="470"/>
        <end position="533"/>
    </location>
</feature>
<dbReference type="InterPro" id="IPR013610">
    <property type="entry name" value="ArdC_N"/>
</dbReference>
<evidence type="ECO:0008006" key="8">
    <source>
        <dbReference type="Google" id="ProtNLM"/>
    </source>
</evidence>
<geneLocation type="plasmid" evidence="5">
    <name>pLS_1</name>
</geneLocation>
<evidence type="ECO:0000313" key="6">
    <source>
        <dbReference type="EMBL" id="AOO74517.1"/>
    </source>
</evidence>
<sequence>MEKITDLMKERYGIKQTGKSLNVTPSDTLYTIFRKTADYIYRNGEWTEEDEKAAIKGMLEQEDYFGGDISNVNIEKTTLSDENIGKITDKHNIFKSYPKTSSLFKTNGWKDHVYKVSYTDSSSRNPTLWEKSKTIILDPDNKVGTLHKHNYDIYDSNNDLSSELKIGNLNRAIGYDKLCTDILRELKDTDNREQVNALLARITNPENSGKKRAYLFTHDAYYDNEITPEMRKEAAANPDYMIQVNDWQRINFKYYEQRQLRNQAVDSISDYLEDTYNLTLQMQYEVDIEAQTHAKSWQTKKNINKATLDAMEKSSLKQDFKDLELDNDVDIDKFKKLEPEIRETVKFLPQSTNDEKPILRFRKLGNHHATGLFVPFNNTLAVDFRSYESKSEYRPSGVGIESFIHEYGHFLDYNANNSELSKNGQTRQYANRFRHILSMQDDFKEILHQTQHEIQNRVANGLKMSSHFVNYYTTPTEVYARAFEVYSSEIGLQNSLLKNRSEYKNSLIYSFFTDDTRKKIVNYFDNKFPDYRQRVQEYNQTLEERTQYKQKIKVNSKSVENAEQQDLNLDLNESDNDKKLETEKQELDNSAKKLVDELKKDTNKNQDRKEEKSKIKDNSEKEVITKKGKKYLKLVLNSISRENLELLSQKIKDYTKSTGLRPTGYFSSEALAEFATKVDLQNKLENSDIGDKLNILGTEFTVEKQGIQAIMSSSGRAVGVELSYVDAKGNKQNVILPSDDGNLAAQYLVSAVSINIIEPKVNKEISEDNKSIQNEKDNNSKNNEKQESSSKEDAPEKKYESYKTKRAKQKLARLEKEFSEATKNIYDHYKQANGQPMNDKRGGNAFFNKANKLDKKATQLSTEIEKQKELIEKLEWQDENKALGLNKQGGLIMSVDNIPRIKAEIEKAKQGESHYNQATIRKYKKELAKLEEIAKLAETPLSPGAKKLVDDNIIKQWKKKPSIYFVNNLRGVALELTEKGNFQVSQKYTPKDDESKAAVEEILEKQNKIDKASNIQNSKVKKEYKNQKETPKQGKQLQVINKLKTFIEEKINNTLSTSQETLQLFSDMQKFNSYSARNQLLILAQKPNATGVRTFDQFKKDGYHVKKGEKGIKILKPVEHEVFQRADKSVVDVFKATASEKEAIKNGNIKTQKKLYYKLQTVFDVSQTNVPKEEYGRYTNQKDSVLENTNLKTINQGLREVATDLGIKIYTHGKDDVATIRREPDRIGYYIEDESIIIQPQSMTDKEENETLLRGITSKLETKISDDFSKELWGKVVLKDYDQVQDNYLKNLKQLGTKEQVSVFEKVAKLNTRFSTMLANKVREVSTGTIPFNQGRGFIAPNVAKER</sequence>
<reference evidence="5 7" key="1">
    <citation type="submission" date="2016-09" db="EMBL/GenBank/DDBJ databases">
        <title>Complete Genome Sequence of Lactobacillus salivarius Jin.</title>
        <authorList>
            <person name="Jin N."/>
            <person name="Li C."/>
            <person name="Wang M."/>
            <person name="Ren D."/>
            <person name="Di Y."/>
            <person name="Pan R."/>
            <person name="Du S."/>
            <person name="Lu H."/>
            <person name="Li X."/>
            <person name="Tian M."/>
        </authorList>
    </citation>
    <scope>NUCLEOTIDE SEQUENCE [LARGE SCALE GENOMIC DNA]</scope>
    <source>
        <strain evidence="5 7">CICC 23174</strain>
        <plasmid evidence="5">pLS_1</plasmid>
        <plasmid evidence="7">pls_1 sequence</plasmid>
    </source>
</reference>
<evidence type="ECO:0000313" key="5">
    <source>
        <dbReference type="EMBL" id="AOO74311.1"/>
    </source>
</evidence>
<proteinExistence type="predicted"/>
<dbReference type="Proteomes" id="UP000094723">
    <property type="component" value="Plasmid pLS_1"/>
</dbReference>
<feature type="compositionally biased region" description="Polar residues" evidence="2">
    <location>
        <begin position="555"/>
        <end position="565"/>
    </location>
</feature>
<feature type="compositionally biased region" description="Basic and acidic residues" evidence="2">
    <location>
        <begin position="767"/>
        <end position="803"/>
    </location>
</feature>
<evidence type="ECO:0000256" key="1">
    <source>
        <dbReference type="SAM" id="Coils"/>
    </source>
</evidence>